<dbReference type="SMART" id="SM00382">
    <property type="entry name" value="AAA"/>
    <property type="match status" value="1"/>
</dbReference>
<dbReference type="GO" id="GO:0005886">
    <property type="term" value="C:plasma membrane"/>
    <property type="evidence" value="ECO:0007669"/>
    <property type="project" value="UniProtKB-SubCell"/>
</dbReference>
<gene>
    <name evidence="11" type="ORF">SAMN05421593_0398</name>
</gene>
<feature type="transmembrane region" description="Helical" evidence="8">
    <location>
        <begin position="66"/>
        <end position="86"/>
    </location>
</feature>
<dbReference type="Gene3D" id="1.20.1560.10">
    <property type="entry name" value="ABC transporter type 1, transmembrane domain"/>
    <property type="match status" value="1"/>
</dbReference>
<evidence type="ECO:0000313" key="11">
    <source>
        <dbReference type="EMBL" id="SEH27621.1"/>
    </source>
</evidence>
<evidence type="ECO:0000313" key="12">
    <source>
        <dbReference type="Proteomes" id="UP000198561"/>
    </source>
</evidence>
<organism evidence="11 12">
    <name type="scientific">Chryseobacterium culicis</name>
    <dbReference type="NCBI Taxonomy" id="680127"/>
    <lineage>
        <taxon>Bacteria</taxon>
        <taxon>Pseudomonadati</taxon>
        <taxon>Bacteroidota</taxon>
        <taxon>Flavobacteriia</taxon>
        <taxon>Flavobacteriales</taxon>
        <taxon>Weeksellaceae</taxon>
        <taxon>Chryseobacterium group</taxon>
        <taxon>Chryseobacterium</taxon>
    </lineage>
</organism>
<keyword evidence="2" id="KW-0813">Transport</keyword>
<feature type="domain" description="ABC transporter" evidence="9">
    <location>
        <begin position="337"/>
        <end position="571"/>
    </location>
</feature>
<evidence type="ECO:0000256" key="2">
    <source>
        <dbReference type="ARBA" id="ARBA00022448"/>
    </source>
</evidence>
<dbReference type="InterPro" id="IPR003593">
    <property type="entry name" value="AAA+_ATPase"/>
</dbReference>
<keyword evidence="5" id="KW-0067">ATP-binding</keyword>
<dbReference type="PROSITE" id="PS00211">
    <property type="entry name" value="ABC_TRANSPORTER_1"/>
    <property type="match status" value="1"/>
</dbReference>
<keyword evidence="6 8" id="KW-1133">Transmembrane helix</keyword>
<dbReference type="InterPro" id="IPR039421">
    <property type="entry name" value="Type_1_exporter"/>
</dbReference>
<dbReference type="InterPro" id="IPR017871">
    <property type="entry name" value="ABC_transporter-like_CS"/>
</dbReference>
<keyword evidence="3 8" id="KW-0812">Transmembrane</keyword>
<dbReference type="STRING" id="680127.SAMN05421593_0398"/>
<reference evidence="11 12" key="1">
    <citation type="submission" date="2016-10" db="EMBL/GenBank/DDBJ databases">
        <authorList>
            <person name="de Groot N.N."/>
        </authorList>
    </citation>
    <scope>NUCLEOTIDE SEQUENCE [LARGE SCALE GENOMIC DNA]</scope>
    <source>
        <strain evidence="11 12">DSM 23031</strain>
    </source>
</reference>
<dbReference type="CDD" id="cd18544">
    <property type="entry name" value="ABC_6TM_TmrA_like"/>
    <property type="match status" value="1"/>
</dbReference>
<dbReference type="PROSITE" id="PS50893">
    <property type="entry name" value="ABC_TRANSPORTER_2"/>
    <property type="match status" value="1"/>
</dbReference>
<dbReference type="GO" id="GO:0005524">
    <property type="term" value="F:ATP binding"/>
    <property type="evidence" value="ECO:0007669"/>
    <property type="project" value="UniProtKB-KW"/>
</dbReference>
<evidence type="ECO:0000256" key="1">
    <source>
        <dbReference type="ARBA" id="ARBA00004651"/>
    </source>
</evidence>
<dbReference type="Pfam" id="PF00005">
    <property type="entry name" value="ABC_tran"/>
    <property type="match status" value="1"/>
</dbReference>
<dbReference type="GO" id="GO:0016887">
    <property type="term" value="F:ATP hydrolysis activity"/>
    <property type="evidence" value="ECO:0007669"/>
    <property type="project" value="InterPro"/>
</dbReference>
<accession>A0A1H6GW73</accession>
<dbReference type="InterPro" id="IPR003439">
    <property type="entry name" value="ABC_transporter-like_ATP-bd"/>
</dbReference>
<dbReference type="SUPFAM" id="SSF90123">
    <property type="entry name" value="ABC transporter transmembrane region"/>
    <property type="match status" value="1"/>
</dbReference>
<evidence type="ECO:0000259" key="9">
    <source>
        <dbReference type="PROSITE" id="PS50893"/>
    </source>
</evidence>
<dbReference type="InterPro" id="IPR036640">
    <property type="entry name" value="ABC1_TM_sf"/>
</dbReference>
<dbReference type="InterPro" id="IPR027417">
    <property type="entry name" value="P-loop_NTPase"/>
</dbReference>
<dbReference type="InterPro" id="IPR011527">
    <property type="entry name" value="ABC1_TM_dom"/>
</dbReference>
<dbReference type="PANTHER" id="PTHR43394">
    <property type="entry name" value="ATP-DEPENDENT PERMEASE MDL1, MITOCHONDRIAL"/>
    <property type="match status" value="1"/>
</dbReference>
<keyword evidence="7 8" id="KW-0472">Membrane</keyword>
<dbReference type="AlphaFoldDB" id="A0A1H6GW73"/>
<comment type="subcellular location">
    <subcellularLocation>
        <location evidence="1">Cell membrane</location>
        <topology evidence="1">Multi-pass membrane protein</topology>
    </subcellularLocation>
</comment>
<dbReference type="SUPFAM" id="SSF52540">
    <property type="entry name" value="P-loop containing nucleoside triphosphate hydrolases"/>
    <property type="match status" value="1"/>
</dbReference>
<feature type="domain" description="ABC transmembrane type-1" evidence="10">
    <location>
        <begin position="25"/>
        <end position="304"/>
    </location>
</feature>
<dbReference type="Gene3D" id="3.40.50.300">
    <property type="entry name" value="P-loop containing nucleotide triphosphate hydrolases"/>
    <property type="match status" value="1"/>
</dbReference>
<proteinExistence type="predicted"/>
<feature type="transmembrane region" description="Helical" evidence="8">
    <location>
        <begin position="243"/>
        <end position="264"/>
    </location>
</feature>
<keyword evidence="4" id="KW-0547">Nucleotide-binding</keyword>
<dbReference type="RefSeq" id="WP_089689655.1">
    <property type="nucleotide sequence ID" value="NZ_FNWQ01000001.1"/>
</dbReference>
<name>A0A1H6GW73_CHRCI</name>
<evidence type="ECO:0000256" key="7">
    <source>
        <dbReference type="ARBA" id="ARBA00023136"/>
    </source>
</evidence>
<protein>
    <submittedName>
        <fullName evidence="11">ABC-type multidrug transport system, ATPase and permease component</fullName>
    </submittedName>
</protein>
<dbReference type="FunFam" id="3.40.50.300:FF:000287">
    <property type="entry name" value="Multidrug ABC transporter ATP-binding protein"/>
    <property type="match status" value="1"/>
</dbReference>
<evidence type="ECO:0000256" key="6">
    <source>
        <dbReference type="ARBA" id="ARBA00022989"/>
    </source>
</evidence>
<evidence type="ECO:0000256" key="3">
    <source>
        <dbReference type="ARBA" id="ARBA00022692"/>
    </source>
</evidence>
<evidence type="ECO:0000259" key="10">
    <source>
        <dbReference type="PROSITE" id="PS50929"/>
    </source>
</evidence>
<evidence type="ECO:0000256" key="5">
    <source>
        <dbReference type="ARBA" id="ARBA00022840"/>
    </source>
</evidence>
<dbReference type="OrthoDB" id="9780296at2"/>
<evidence type="ECO:0000256" key="4">
    <source>
        <dbReference type="ARBA" id="ARBA00022741"/>
    </source>
</evidence>
<dbReference type="Pfam" id="PF00664">
    <property type="entry name" value="ABC_membrane"/>
    <property type="match status" value="1"/>
</dbReference>
<feature type="transmembrane region" description="Helical" evidence="8">
    <location>
        <begin position="270"/>
        <end position="289"/>
    </location>
</feature>
<dbReference type="PROSITE" id="PS50929">
    <property type="entry name" value="ABC_TM1F"/>
    <property type="match status" value="1"/>
</dbReference>
<dbReference type="GO" id="GO:0015421">
    <property type="term" value="F:ABC-type oligopeptide transporter activity"/>
    <property type="evidence" value="ECO:0007669"/>
    <property type="project" value="TreeGrafter"/>
</dbReference>
<dbReference type="PANTHER" id="PTHR43394:SF1">
    <property type="entry name" value="ATP-BINDING CASSETTE SUB-FAMILY B MEMBER 10, MITOCHONDRIAL"/>
    <property type="match status" value="1"/>
</dbReference>
<sequence>MKKQDTWGIIKRLFFIGMKFRSWFILTLIISIFLSIVSTYRPYLTMQVVDNDITKLHDKALMMKHIYILVGLVFAETILNFFLVYFSNFISQNVIRDIRERLYAKLIYFKTSFFDKTPIGQLVTRAVGDVETIATVYTDGFLMVFGDILRILFVLVMMFSTNVHLSYITLAILPLMVVITRFFQKRLKKAFGDERNWTANQNSFVQERLAGMSIIQVFNRQESEFKKFDDINITLKGALLRTVFIFSLFFPVVELISSLFIGFILFYGGYITISAGVVIAFIQYISMLIRPLRQIADRFNNIQRGIVGAERVLGLMDEENSMPNNGTVKKDHFAGKIEFQNVHFAYDEKQEVLKGIDFKVNPGETVAIVGATGAGKSTIISLITRLYDINSGNILIDDVDLKDYELYNLRSHIGVVLQDVFLFHGSIFENLAFGDDSITLDKIKAGAREIEVDQFIQQLPGGYDYVVSERGSSISLGQRQLLSFLRAYLSDPKILILDEATSSIDHESEKLIQRATEKITKNRTSIIIAHRLSTIEKADKIIVMEHGKIVEEGKHLDLLDKNGYYATLYKAQLRHEVEMEQEKES</sequence>
<dbReference type="Proteomes" id="UP000198561">
    <property type="component" value="Unassembled WGS sequence"/>
</dbReference>
<dbReference type="EMBL" id="FNWQ01000001">
    <property type="protein sequence ID" value="SEH27621.1"/>
    <property type="molecule type" value="Genomic_DNA"/>
</dbReference>
<evidence type="ECO:0000256" key="8">
    <source>
        <dbReference type="SAM" id="Phobius"/>
    </source>
</evidence>
<feature type="transmembrane region" description="Helical" evidence="8">
    <location>
        <begin position="20"/>
        <end position="40"/>
    </location>
</feature>